<dbReference type="EMBL" id="LBOV01000016">
    <property type="protein sequence ID" value="KKP43469.1"/>
    <property type="molecule type" value="Genomic_DNA"/>
</dbReference>
<dbReference type="GO" id="GO:0003723">
    <property type="term" value="F:RNA binding"/>
    <property type="evidence" value="ECO:0007669"/>
    <property type="project" value="UniProtKB-UniRule"/>
</dbReference>
<feature type="domain" description="RNase H type-2" evidence="17">
    <location>
        <begin position="18"/>
        <end position="212"/>
    </location>
</feature>
<dbReference type="InterPro" id="IPR036397">
    <property type="entry name" value="RNaseH_sf"/>
</dbReference>
<dbReference type="Pfam" id="PF01351">
    <property type="entry name" value="RNase_HII"/>
    <property type="match status" value="1"/>
</dbReference>
<evidence type="ECO:0000256" key="15">
    <source>
        <dbReference type="PROSITE-ProRule" id="PRU01319"/>
    </source>
</evidence>
<dbReference type="InterPro" id="IPR022898">
    <property type="entry name" value="RNase_HII"/>
</dbReference>
<keyword evidence="13 14" id="KW-0464">Manganese</keyword>
<dbReference type="EC" id="3.1.26.4" evidence="6 14"/>
<dbReference type="CDD" id="cd07182">
    <property type="entry name" value="RNase_HII_bacteria_HII_like"/>
    <property type="match status" value="1"/>
</dbReference>
<keyword evidence="9 14" id="KW-0540">Nuclease</keyword>
<dbReference type="Proteomes" id="UP000034302">
    <property type="component" value="Unassembled WGS sequence"/>
</dbReference>
<evidence type="ECO:0000313" key="19">
    <source>
        <dbReference type="Proteomes" id="UP000034302"/>
    </source>
</evidence>
<feature type="binding site" evidence="14 15">
    <location>
        <position position="121"/>
    </location>
    <ligand>
        <name>a divalent metal cation</name>
        <dbReference type="ChEBI" id="CHEBI:60240"/>
    </ligand>
</feature>
<feature type="binding site" evidence="14 15">
    <location>
        <position position="24"/>
    </location>
    <ligand>
        <name>a divalent metal cation</name>
        <dbReference type="ChEBI" id="CHEBI:60240"/>
    </ligand>
</feature>
<dbReference type="InterPro" id="IPR012337">
    <property type="entry name" value="RNaseH-like_sf"/>
</dbReference>
<evidence type="ECO:0000256" key="14">
    <source>
        <dbReference type="HAMAP-Rule" id="MF_00052"/>
    </source>
</evidence>
<sequence length="212" mass="23772">MQYPDIELEKSLWKKGFKDIVGIDEAGRGPLAGPVSAGAVVINKDSVLNPLITDSKKMTAKRREEVFEYIKKNCVAWGVCMIDAKVIDRVGIQEAVRIAMEGALGQVEEKLGKKAGYLIVDGNNVESILGYSMEKIKGGDLKHYSISCASILAKVTRDRYMKEISTKYPEYGFEKHVGYGTKMHMERIYEYGICDIHRRSFSPIKEIVEKGL</sequence>
<evidence type="ECO:0000256" key="7">
    <source>
        <dbReference type="ARBA" id="ARBA00019179"/>
    </source>
</evidence>
<organism evidence="18 19">
    <name type="scientific">candidate division WS6 bacterium GW2011_GWC1_33_20</name>
    <dbReference type="NCBI Taxonomy" id="1619089"/>
    <lineage>
        <taxon>Bacteria</taxon>
        <taxon>Candidatus Dojkabacteria</taxon>
    </lineage>
</organism>
<evidence type="ECO:0000256" key="4">
    <source>
        <dbReference type="ARBA" id="ARBA00004496"/>
    </source>
</evidence>
<dbReference type="PATRIC" id="fig|1619089.3.peg.601"/>
<comment type="function">
    <text evidence="3 14 16">Endonuclease that specifically degrades the RNA of RNA-DNA hybrids.</text>
</comment>
<dbReference type="PROSITE" id="PS51975">
    <property type="entry name" value="RNASE_H_2"/>
    <property type="match status" value="1"/>
</dbReference>
<evidence type="ECO:0000256" key="2">
    <source>
        <dbReference type="ARBA" id="ARBA00001946"/>
    </source>
</evidence>
<dbReference type="GO" id="GO:0004523">
    <property type="term" value="F:RNA-DNA hybrid ribonuclease activity"/>
    <property type="evidence" value="ECO:0007669"/>
    <property type="project" value="UniProtKB-UniRule"/>
</dbReference>
<reference evidence="18 19" key="1">
    <citation type="journal article" date="2015" name="Nature">
        <title>rRNA introns, odd ribosomes, and small enigmatic genomes across a large radiation of phyla.</title>
        <authorList>
            <person name="Brown C.T."/>
            <person name="Hug L.A."/>
            <person name="Thomas B.C."/>
            <person name="Sharon I."/>
            <person name="Castelle C.J."/>
            <person name="Singh A."/>
            <person name="Wilkins M.J."/>
            <person name="Williams K.H."/>
            <person name="Banfield J.F."/>
        </authorList>
    </citation>
    <scope>NUCLEOTIDE SEQUENCE [LARGE SCALE GENOMIC DNA]</scope>
</reference>
<evidence type="ECO:0000256" key="13">
    <source>
        <dbReference type="ARBA" id="ARBA00023211"/>
    </source>
</evidence>
<evidence type="ECO:0000256" key="16">
    <source>
        <dbReference type="RuleBase" id="RU003515"/>
    </source>
</evidence>
<evidence type="ECO:0000313" key="18">
    <source>
        <dbReference type="EMBL" id="KKP43469.1"/>
    </source>
</evidence>
<dbReference type="GO" id="GO:0043137">
    <property type="term" value="P:DNA replication, removal of RNA primer"/>
    <property type="evidence" value="ECO:0007669"/>
    <property type="project" value="TreeGrafter"/>
</dbReference>
<dbReference type="GO" id="GO:0030145">
    <property type="term" value="F:manganese ion binding"/>
    <property type="evidence" value="ECO:0007669"/>
    <property type="project" value="UniProtKB-UniRule"/>
</dbReference>
<evidence type="ECO:0000256" key="11">
    <source>
        <dbReference type="ARBA" id="ARBA00022759"/>
    </source>
</evidence>
<comment type="caution">
    <text evidence="18">The sequence shown here is derived from an EMBL/GenBank/DDBJ whole genome shotgun (WGS) entry which is preliminary data.</text>
</comment>
<comment type="cofactor">
    <cofactor evidence="2">
        <name>Mg(2+)</name>
        <dbReference type="ChEBI" id="CHEBI:18420"/>
    </cofactor>
</comment>
<dbReference type="GO" id="GO:0032299">
    <property type="term" value="C:ribonuclease H2 complex"/>
    <property type="evidence" value="ECO:0007669"/>
    <property type="project" value="TreeGrafter"/>
</dbReference>
<comment type="cofactor">
    <cofactor evidence="14 15">
        <name>Mn(2+)</name>
        <dbReference type="ChEBI" id="CHEBI:29035"/>
    </cofactor>
    <cofactor evidence="14 15">
        <name>Mg(2+)</name>
        <dbReference type="ChEBI" id="CHEBI:18420"/>
    </cofactor>
    <text evidence="14 15">Manganese or magnesium. Binds 1 divalent metal ion per monomer in the absence of substrate. May bind a second metal ion after substrate binding.</text>
</comment>
<keyword evidence="12 14" id="KW-0378">Hydrolase</keyword>
<dbReference type="PANTHER" id="PTHR10954:SF18">
    <property type="entry name" value="RIBONUCLEASE HII"/>
    <property type="match status" value="1"/>
</dbReference>
<keyword evidence="10 14" id="KW-0479">Metal-binding</keyword>
<keyword evidence="8 14" id="KW-0963">Cytoplasm</keyword>
<evidence type="ECO:0000256" key="5">
    <source>
        <dbReference type="ARBA" id="ARBA00007383"/>
    </source>
</evidence>
<evidence type="ECO:0000256" key="1">
    <source>
        <dbReference type="ARBA" id="ARBA00000077"/>
    </source>
</evidence>
<evidence type="ECO:0000256" key="6">
    <source>
        <dbReference type="ARBA" id="ARBA00012180"/>
    </source>
</evidence>
<comment type="similarity">
    <text evidence="5 14 16">Belongs to the RNase HII family.</text>
</comment>
<dbReference type="InterPro" id="IPR024567">
    <property type="entry name" value="RNase_HII/HIII_dom"/>
</dbReference>
<accession>A0A0F9ZHB4</accession>
<dbReference type="HAMAP" id="MF_00052_B">
    <property type="entry name" value="RNase_HII_B"/>
    <property type="match status" value="1"/>
</dbReference>
<dbReference type="AlphaFoldDB" id="A0A0F9ZHB4"/>
<dbReference type="GO" id="GO:0006298">
    <property type="term" value="P:mismatch repair"/>
    <property type="evidence" value="ECO:0007669"/>
    <property type="project" value="TreeGrafter"/>
</dbReference>
<evidence type="ECO:0000256" key="9">
    <source>
        <dbReference type="ARBA" id="ARBA00022722"/>
    </source>
</evidence>
<dbReference type="SUPFAM" id="SSF53098">
    <property type="entry name" value="Ribonuclease H-like"/>
    <property type="match status" value="1"/>
</dbReference>
<comment type="subcellular location">
    <subcellularLocation>
        <location evidence="4 14">Cytoplasm</location>
    </subcellularLocation>
</comment>
<proteinExistence type="inferred from homology"/>
<comment type="catalytic activity">
    <reaction evidence="1 14 15 16">
        <text>Endonucleolytic cleavage to 5'-phosphomonoester.</text>
        <dbReference type="EC" id="3.1.26.4"/>
    </reaction>
</comment>
<evidence type="ECO:0000256" key="8">
    <source>
        <dbReference type="ARBA" id="ARBA00022490"/>
    </source>
</evidence>
<evidence type="ECO:0000256" key="10">
    <source>
        <dbReference type="ARBA" id="ARBA00022723"/>
    </source>
</evidence>
<dbReference type="PANTHER" id="PTHR10954">
    <property type="entry name" value="RIBONUCLEASE H2 SUBUNIT A"/>
    <property type="match status" value="1"/>
</dbReference>
<evidence type="ECO:0000259" key="17">
    <source>
        <dbReference type="PROSITE" id="PS51975"/>
    </source>
</evidence>
<keyword evidence="11 14" id="KW-0255">Endonuclease</keyword>
<dbReference type="NCBIfam" id="NF000595">
    <property type="entry name" value="PRK00015.1-3"/>
    <property type="match status" value="1"/>
</dbReference>
<dbReference type="InterPro" id="IPR001352">
    <property type="entry name" value="RNase_HII/HIII"/>
</dbReference>
<evidence type="ECO:0000256" key="12">
    <source>
        <dbReference type="ARBA" id="ARBA00022801"/>
    </source>
</evidence>
<dbReference type="Gene3D" id="3.30.420.10">
    <property type="entry name" value="Ribonuclease H-like superfamily/Ribonuclease H"/>
    <property type="match status" value="1"/>
</dbReference>
<gene>
    <name evidence="14 18" type="primary">rnhB</name>
    <name evidence="18" type="ORF">UR34_C0016G0018</name>
</gene>
<dbReference type="GO" id="GO:0005737">
    <property type="term" value="C:cytoplasm"/>
    <property type="evidence" value="ECO:0007669"/>
    <property type="project" value="UniProtKB-SubCell"/>
</dbReference>
<feature type="binding site" evidence="14 15">
    <location>
        <position position="25"/>
    </location>
    <ligand>
        <name>a divalent metal cation</name>
        <dbReference type="ChEBI" id="CHEBI:60240"/>
    </ligand>
</feature>
<evidence type="ECO:0000256" key="3">
    <source>
        <dbReference type="ARBA" id="ARBA00004065"/>
    </source>
</evidence>
<name>A0A0F9ZHB4_9BACT</name>
<protein>
    <recommendedName>
        <fullName evidence="7 14">Ribonuclease HII</fullName>
        <shortName evidence="14">RNase HII</shortName>
        <ecNumber evidence="6 14">3.1.26.4</ecNumber>
    </recommendedName>
</protein>